<keyword evidence="2 6" id="KW-0812">Transmembrane</keyword>
<keyword evidence="4 6" id="KW-0472">Membrane</keyword>
<dbReference type="SUPFAM" id="SSF74653">
    <property type="entry name" value="TolA/TonB C-terminal domain"/>
    <property type="match status" value="1"/>
</dbReference>
<reference evidence="7 8" key="1">
    <citation type="submission" date="2019-03" db="EMBL/GenBank/DDBJ databases">
        <title>Draft genome of Gammaproteobacteria bacterium LSUCC0057, a member of the SAR92 clade.</title>
        <authorList>
            <person name="Lanclos V.C."/>
            <person name="Doiron C."/>
            <person name="Henson M.W."/>
            <person name="Thrash J.C."/>
        </authorList>
    </citation>
    <scope>NUCLEOTIDE SEQUENCE [LARGE SCALE GENOMIC DNA]</scope>
    <source>
        <strain evidence="7 8">LSUCC0057</strain>
    </source>
</reference>
<name>A0A4Y8ULB7_9GAMM</name>
<evidence type="ECO:0000256" key="5">
    <source>
        <dbReference type="SAM" id="MobiDB-lite"/>
    </source>
</evidence>
<evidence type="ECO:0000256" key="4">
    <source>
        <dbReference type="ARBA" id="ARBA00023136"/>
    </source>
</evidence>
<evidence type="ECO:0000256" key="3">
    <source>
        <dbReference type="ARBA" id="ARBA00022989"/>
    </source>
</evidence>
<feature type="transmembrane region" description="Helical" evidence="6">
    <location>
        <begin position="21"/>
        <end position="42"/>
    </location>
</feature>
<dbReference type="Pfam" id="PF13103">
    <property type="entry name" value="TonB_2"/>
    <property type="match status" value="1"/>
</dbReference>
<evidence type="ECO:0000313" key="7">
    <source>
        <dbReference type="EMBL" id="TFH69041.1"/>
    </source>
</evidence>
<evidence type="ECO:0000256" key="1">
    <source>
        <dbReference type="ARBA" id="ARBA00004167"/>
    </source>
</evidence>
<dbReference type="OrthoDB" id="9779830at2"/>
<keyword evidence="8" id="KW-1185">Reference proteome</keyword>
<evidence type="ECO:0000256" key="2">
    <source>
        <dbReference type="ARBA" id="ARBA00022692"/>
    </source>
</evidence>
<comment type="caution">
    <text evidence="7">The sequence shown here is derived from an EMBL/GenBank/DDBJ whole genome shotgun (WGS) entry which is preliminary data.</text>
</comment>
<dbReference type="NCBIfam" id="TIGR01352">
    <property type="entry name" value="tonB_Cterm"/>
    <property type="match status" value="1"/>
</dbReference>
<dbReference type="GO" id="GO:0016020">
    <property type="term" value="C:membrane"/>
    <property type="evidence" value="ECO:0007669"/>
    <property type="project" value="UniProtKB-SubCell"/>
</dbReference>
<dbReference type="InterPro" id="IPR006260">
    <property type="entry name" value="TonB/TolA_C"/>
</dbReference>
<accession>A0A4Y8ULB7</accession>
<evidence type="ECO:0000313" key="8">
    <source>
        <dbReference type="Proteomes" id="UP000298133"/>
    </source>
</evidence>
<gene>
    <name evidence="7" type="ORF">E3W66_03655</name>
</gene>
<comment type="subcellular location">
    <subcellularLocation>
        <location evidence="1">Membrane</location>
        <topology evidence="1">Single-pass membrane protein</topology>
    </subcellularLocation>
</comment>
<evidence type="ECO:0000256" key="6">
    <source>
        <dbReference type="SAM" id="Phobius"/>
    </source>
</evidence>
<dbReference type="EMBL" id="SPIA01000001">
    <property type="protein sequence ID" value="TFH69041.1"/>
    <property type="molecule type" value="Genomic_DNA"/>
</dbReference>
<organism evidence="7 8">
    <name type="scientific">Gammaproteobacteria bacterium LSUCC0057</name>
    <dbReference type="NCBI Taxonomy" id="2559237"/>
    <lineage>
        <taxon>Bacteria</taxon>
        <taxon>Pseudomonadati</taxon>
        <taxon>Pseudomonadota</taxon>
        <taxon>Gammaproteobacteria</taxon>
        <taxon>Cellvibrionales</taxon>
        <taxon>Porticoccaceae</taxon>
        <taxon>SAR92 clade</taxon>
    </lineage>
</organism>
<sequence length="239" mass="25672">MAQPLATAIKLRRQIARFGDSLAVAVLLSLALHAGVVALFFIHSQRPPERTVVTPPSIRASLVELSPKAAPAAPEVKTQRRTPPPAVRPAVSAQVVPATVKAAPQRDDDRSAERRQLLAAAAANGAATPLQAVEGGDEQAASYIAAIAALLAEQWSRPPSARLGMSAKVRIITVPTGRVVGISVIDSSGSEPFDRSVQLAIERVGQFDIIAELYRRDPALYERQFRQLEILFTPEDLRL</sequence>
<dbReference type="AlphaFoldDB" id="A0A4Y8ULB7"/>
<proteinExistence type="predicted"/>
<dbReference type="Gene3D" id="3.30.1150.10">
    <property type="match status" value="1"/>
</dbReference>
<dbReference type="Proteomes" id="UP000298133">
    <property type="component" value="Unassembled WGS sequence"/>
</dbReference>
<protein>
    <submittedName>
        <fullName evidence="7">TonB family protein</fullName>
    </submittedName>
</protein>
<keyword evidence="3 6" id="KW-1133">Transmembrane helix</keyword>
<feature type="region of interest" description="Disordered" evidence="5">
    <location>
        <begin position="71"/>
        <end position="93"/>
    </location>
</feature>